<evidence type="ECO:0000256" key="1">
    <source>
        <dbReference type="ARBA" id="ARBA00004141"/>
    </source>
</evidence>
<proteinExistence type="evidence at transcript level"/>
<name>F2XWZ4_OXYMA</name>
<keyword evidence="5 11" id="KW-0812">Transmembrane</keyword>
<evidence type="ECO:0000256" key="9">
    <source>
        <dbReference type="ARBA" id="ARBA00023136"/>
    </source>
</evidence>
<sequence length="257" mass="28742">GLAIDTAGAMFALTTCEKATSWVVFAIFVISSLIFMFRNSAADSSYEGGAKSQRYRLVTASITIIAATFYFFMAQGYGVATSVNHEFWWLRYLDWLITTPLLLLDLALIAGIDVWDTFALLVADVLMITVGFVAGNPDYGHTWECFAVSMAFFLLTLYIIGEGMLEHADDPNTSEEKERLMKTLLWLTVLIWCTYPLYFVLEYSNVLNNNSTNHRCTLVLLYGLSDVVAKSVFGFILLMNDDLLHVAMPTGVVEQIP</sequence>
<evidence type="ECO:0000256" key="7">
    <source>
        <dbReference type="ARBA" id="ARBA00022989"/>
    </source>
</evidence>
<keyword evidence="7 11" id="KW-1133">Transmembrane helix</keyword>
<dbReference type="GO" id="GO:0005216">
    <property type="term" value="F:monoatomic ion channel activity"/>
    <property type="evidence" value="ECO:0007669"/>
    <property type="project" value="InterPro"/>
</dbReference>
<feature type="transmembrane region" description="Helical" evidence="11">
    <location>
        <begin position="219"/>
        <end position="238"/>
    </location>
</feature>
<evidence type="ECO:0000256" key="10">
    <source>
        <dbReference type="ARBA" id="ARBA00023170"/>
    </source>
</evidence>
<feature type="transmembrane region" description="Helical" evidence="11">
    <location>
        <begin position="19"/>
        <end position="37"/>
    </location>
</feature>
<dbReference type="PROSITE" id="PS00950">
    <property type="entry name" value="BACTERIAL_OPSIN_1"/>
    <property type="match status" value="1"/>
</dbReference>
<dbReference type="Gene3D" id="1.20.1070.10">
    <property type="entry name" value="Rhodopsin 7-helix transmembrane proteins"/>
    <property type="match status" value="1"/>
</dbReference>
<reference evidence="12" key="1">
    <citation type="submission" date="2010-11" db="EMBL/GenBank/DDBJ databases">
        <authorList>
            <person name="Slamovits C.H."/>
            <person name="Keeling P.J."/>
        </authorList>
    </citation>
    <scope>NUCLEOTIDE SEQUENCE</scope>
    <source>
        <strain evidence="12">CCMP1788</strain>
    </source>
</reference>
<feature type="transmembrane region" description="Helical" evidence="11">
    <location>
        <begin position="180"/>
        <end position="199"/>
    </location>
</feature>
<feature type="non-terminal residue" evidence="12">
    <location>
        <position position="1"/>
    </location>
</feature>
<keyword evidence="10" id="KW-0675">Receptor</keyword>
<evidence type="ECO:0000256" key="2">
    <source>
        <dbReference type="ARBA" id="ARBA00008130"/>
    </source>
</evidence>
<organism evidence="12">
    <name type="scientific">Oxyrrhis marina</name>
    <name type="common">Dinoflagellate</name>
    <dbReference type="NCBI Taxonomy" id="2969"/>
    <lineage>
        <taxon>Eukaryota</taxon>
        <taxon>Sar</taxon>
        <taxon>Alveolata</taxon>
        <taxon>Dinophyceae</taxon>
        <taxon>Oxyrrhinales</taxon>
        <taxon>Oxyrrhinaceae</taxon>
        <taxon>Oxyrrhis</taxon>
    </lineage>
</organism>
<dbReference type="InterPro" id="IPR018229">
    <property type="entry name" value="Rhodopsin_retinal_BS"/>
</dbReference>
<feature type="transmembrane region" description="Helical" evidence="11">
    <location>
        <begin position="141"/>
        <end position="160"/>
    </location>
</feature>
<comment type="similarity">
    <text evidence="2">Belongs to the archaeal/bacterial/fungal opsin family.</text>
</comment>
<feature type="transmembrane region" description="Helical" evidence="11">
    <location>
        <begin position="92"/>
        <end position="111"/>
    </location>
</feature>
<dbReference type="GO" id="GO:0009881">
    <property type="term" value="F:photoreceptor activity"/>
    <property type="evidence" value="ECO:0007669"/>
    <property type="project" value="UniProtKB-KW"/>
</dbReference>
<dbReference type="GO" id="GO:0005886">
    <property type="term" value="C:plasma membrane"/>
    <property type="evidence" value="ECO:0007669"/>
    <property type="project" value="TreeGrafter"/>
</dbReference>
<dbReference type="GO" id="GO:0007602">
    <property type="term" value="P:phototransduction"/>
    <property type="evidence" value="ECO:0007669"/>
    <property type="project" value="UniProtKB-KW"/>
</dbReference>
<dbReference type="EMBL" id="HQ654769">
    <property type="protein sequence ID" value="AEA49880.1"/>
    <property type="molecule type" value="mRNA"/>
</dbReference>
<dbReference type="SUPFAM" id="SSF81321">
    <property type="entry name" value="Family A G protein-coupled receptor-like"/>
    <property type="match status" value="1"/>
</dbReference>
<feature type="non-terminal residue" evidence="12">
    <location>
        <position position="257"/>
    </location>
</feature>
<comment type="subcellular location">
    <subcellularLocation>
        <location evidence="1">Membrane</location>
        <topology evidence="1">Multi-pass membrane protein</topology>
    </subcellularLocation>
</comment>
<keyword evidence="3" id="KW-0600">Photoreceptor protein</keyword>
<feature type="transmembrane region" description="Helical" evidence="11">
    <location>
        <begin position="118"/>
        <end position="135"/>
    </location>
</feature>
<keyword evidence="8" id="KW-0157">Chromophore</keyword>
<dbReference type="AlphaFoldDB" id="F2XWZ4"/>
<dbReference type="InterPro" id="IPR001425">
    <property type="entry name" value="Arc/bac/fun_rhodopsins"/>
</dbReference>
<dbReference type="PANTHER" id="PTHR28286">
    <property type="match status" value="1"/>
</dbReference>
<evidence type="ECO:0000256" key="6">
    <source>
        <dbReference type="ARBA" id="ARBA00022925"/>
    </source>
</evidence>
<protein>
    <submittedName>
        <fullName evidence="12">Rhodopsin</fullName>
    </submittedName>
</protein>
<feature type="transmembrane region" description="Helical" evidence="11">
    <location>
        <begin position="57"/>
        <end position="80"/>
    </location>
</feature>
<evidence type="ECO:0000256" key="3">
    <source>
        <dbReference type="ARBA" id="ARBA00022543"/>
    </source>
</evidence>
<dbReference type="SMART" id="SM01021">
    <property type="entry name" value="Bac_rhodopsin"/>
    <property type="match status" value="1"/>
</dbReference>
<evidence type="ECO:0000256" key="5">
    <source>
        <dbReference type="ARBA" id="ARBA00022692"/>
    </source>
</evidence>
<evidence type="ECO:0000256" key="11">
    <source>
        <dbReference type="SAM" id="Phobius"/>
    </source>
</evidence>
<dbReference type="PRINTS" id="PR00251">
    <property type="entry name" value="BACTRLOPSIN"/>
</dbReference>
<keyword evidence="4" id="KW-0716">Sensory transduction</keyword>
<keyword evidence="6" id="KW-0681">Retinal protein</keyword>
<keyword evidence="9 11" id="KW-0472">Membrane</keyword>
<evidence type="ECO:0000256" key="4">
    <source>
        <dbReference type="ARBA" id="ARBA00022606"/>
    </source>
</evidence>
<accession>F2XWZ4</accession>
<evidence type="ECO:0000256" key="8">
    <source>
        <dbReference type="ARBA" id="ARBA00022991"/>
    </source>
</evidence>
<evidence type="ECO:0000313" key="12">
    <source>
        <dbReference type="EMBL" id="AEA49880.1"/>
    </source>
</evidence>
<dbReference type="PANTHER" id="PTHR28286:SF2">
    <property type="entry name" value="BACTERIORHODOPSIN _OPSIN, NOPA (EUROFUNG)"/>
    <property type="match status" value="1"/>
</dbReference>
<dbReference type="Pfam" id="PF01036">
    <property type="entry name" value="Bac_rhodopsin"/>
    <property type="match status" value="1"/>
</dbReference>